<evidence type="ECO:0000256" key="6">
    <source>
        <dbReference type="ARBA" id="ARBA00023136"/>
    </source>
</evidence>
<evidence type="ECO:0000313" key="10">
    <source>
        <dbReference type="Proteomes" id="UP000450676"/>
    </source>
</evidence>
<dbReference type="GO" id="GO:0005886">
    <property type="term" value="C:plasma membrane"/>
    <property type="evidence" value="ECO:0007669"/>
    <property type="project" value="UniProtKB-SubCell"/>
</dbReference>
<dbReference type="Proteomes" id="UP000450676">
    <property type="component" value="Unassembled WGS sequence"/>
</dbReference>
<feature type="transmembrane region" description="Helical" evidence="7">
    <location>
        <begin position="155"/>
        <end position="176"/>
    </location>
</feature>
<gene>
    <name evidence="9" type="ORF">GTP77_05285</name>
</gene>
<keyword evidence="2 7" id="KW-0813">Transport</keyword>
<dbReference type="PANTHER" id="PTHR30193">
    <property type="entry name" value="ABC TRANSPORTER PERMEASE PROTEIN"/>
    <property type="match status" value="1"/>
</dbReference>
<feature type="transmembrane region" description="Helical" evidence="7">
    <location>
        <begin position="71"/>
        <end position="92"/>
    </location>
</feature>
<accession>A0A7X4KM39</accession>
<evidence type="ECO:0000256" key="5">
    <source>
        <dbReference type="ARBA" id="ARBA00022989"/>
    </source>
</evidence>
<evidence type="ECO:0000256" key="1">
    <source>
        <dbReference type="ARBA" id="ARBA00004651"/>
    </source>
</evidence>
<dbReference type="CDD" id="cd06261">
    <property type="entry name" value="TM_PBP2"/>
    <property type="match status" value="1"/>
</dbReference>
<keyword evidence="10" id="KW-1185">Reference proteome</keyword>
<keyword evidence="4 7" id="KW-0812">Transmembrane</keyword>
<evidence type="ECO:0000256" key="7">
    <source>
        <dbReference type="RuleBase" id="RU363032"/>
    </source>
</evidence>
<keyword evidence="5 7" id="KW-1133">Transmembrane helix</keyword>
<keyword evidence="6 7" id="KW-0472">Membrane</keyword>
<feature type="transmembrane region" description="Helical" evidence="7">
    <location>
        <begin position="12"/>
        <end position="37"/>
    </location>
</feature>
<sequence>MRKLDHPLLPYLFLLPACGIVGMFVIYPALQAIALSFTSFNMITPPAFAGLANYRTLWEDPFFWSALRNTLLYLALVVPVLVTLPIFLAMLVNRALPGITLFRAALYLPAITSLVISGLIWKWVYEEKGILNYFLLATGLTDNPVAFLTDPAHALFSVMAVTVWGGMGYYMVIYLAGLQSIPRHLYEVAEVEGVSKWQQTLHITIPLLKPSVAVVTVMSSISAMKVFEEVYVMTQGGPLDSSKTLVYYIYQSAFEEFDMGYASAIGVVLFGITLVFSLINLRLLGRKA</sequence>
<dbReference type="EMBL" id="WWCU01000004">
    <property type="protein sequence ID" value="MYN06746.1"/>
    <property type="molecule type" value="Genomic_DNA"/>
</dbReference>
<dbReference type="InterPro" id="IPR051393">
    <property type="entry name" value="ABC_transporter_permease"/>
</dbReference>
<evidence type="ECO:0000259" key="8">
    <source>
        <dbReference type="PROSITE" id="PS50928"/>
    </source>
</evidence>
<evidence type="ECO:0000256" key="2">
    <source>
        <dbReference type="ARBA" id="ARBA00022448"/>
    </source>
</evidence>
<feature type="transmembrane region" description="Helical" evidence="7">
    <location>
        <begin position="261"/>
        <end position="284"/>
    </location>
</feature>
<dbReference type="PROSITE" id="PS50928">
    <property type="entry name" value="ABC_TM1"/>
    <property type="match status" value="1"/>
</dbReference>
<dbReference type="InterPro" id="IPR000515">
    <property type="entry name" value="MetI-like"/>
</dbReference>
<feature type="domain" description="ABC transmembrane type-1" evidence="8">
    <location>
        <begin position="67"/>
        <end position="280"/>
    </location>
</feature>
<dbReference type="AlphaFoldDB" id="A0A7X4KM39"/>
<evidence type="ECO:0000256" key="3">
    <source>
        <dbReference type="ARBA" id="ARBA00022475"/>
    </source>
</evidence>
<feature type="transmembrane region" description="Helical" evidence="7">
    <location>
        <begin position="104"/>
        <end position="124"/>
    </location>
</feature>
<evidence type="ECO:0000256" key="4">
    <source>
        <dbReference type="ARBA" id="ARBA00022692"/>
    </source>
</evidence>
<dbReference type="Gene3D" id="1.10.3720.10">
    <property type="entry name" value="MetI-like"/>
    <property type="match status" value="1"/>
</dbReference>
<keyword evidence="3" id="KW-1003">Cell membrane</keyword>
<dbReference type="GO" id="GO:0055085">
    <property type="term" value="P:transmembrane transport"/>
    <property type="evidence" value="ECO:0007669"/>
    <property type="project" value="InterPro"/>
</dbReference>
<dbReference type="SUPFAM" id="SSF161098">
    <property type="entry name" value="MetI-like"/>
    <property type="match status" value="1"/>
</dbReference>
<dbReference type="RefSeq" id="WP_161071142.1">
    <property type="nucleotide sequence ID" value="NZ_WWCU01000004.1"/>
</dbReference>
<evidence type="ECO:0000313" key="9">
    <source>
        <dbReference type="EMBL" id="MYN06746.1"/>
    </source>
</evidence>
<reference evidence="9 10" key="1">
    <citation type="submission" date="2019-12" db="EMBL/GenBank/DDBJ databases">
        <title>Novel species isolated from a subtropical stream in China.</title>
        <authorList>
            <person name="Lu H."/>
        </authorList>
    </citation>
    <scope>NUCLEOTIDE SEQUENCE [LARGE SCALE GENOMIC DNA]</scope>
    <source>
        <strain evidence="9 10">FT127W</strain>
    </source>
</reference>
<comment type="subcellular location">
    <subcellularLocation>
        <location evidence="1 7">Cell membrane</location>
        <topology evidence="1 7">Multi-pass membrane protein</topology>
    </subcellularLocation>
</comment>
<dbReference type="InterPro" id="IPR035906">
    <property type="entry name" value="MetI-like_sf"/>
</dbReference>
<comment type="caution">
    <text evidence="9">The sequence shown here is derived from an EMBL/GenBank/DDBJ whole genome shotgun (WGS) entry which is preliminary data.</text>
</comment>
<dbReference type="PANTHER" id="PTHR30193:SF44">
    <property type="entry name" value="LACTOSE TRANSPORT SYSTEM PERMEASE PROTEIN LACF"/>
    <property type="match status" value="1"/>
</dbReference>
<organism evidence="9 10">
    <name type="scientific">Pseudoduganella aquatica</name>
    <dbReference type="NCBI Taxonomy" id="2660641"/>
    <lineage>
        <taxon>Bacteria</taxon>
        <taxon>Pseudomonadati</taxon>
        <taxon>Pseudomonadota</taxon>
        <taxon>Betaproteobacteria</taxon>
        <taxon>Burkholderiales</taxon>
        <taxon>Oxalobacteraceae</taxon>
        <taxon>Telluria group</taxon>
        <taxon>Pseudoduganella</taxon>
    </lineage>
</organism>
<proteinExistence type="inferred from homology"/>
<protein>
    <submittedName>
        <fullName evidence="9">ABC transporter permease subunit</fullName>
    </submittedName>
</protein>
<name>A0A7X4KM39_9BURK</name>
<dbReference type="Pfam" id="PF00528">
    <property type="entry name" value="BPD_transp_1"/>
    <property type="match status" value="1"/>
</dbReference>
<comment type="similarity">
    <text evidence="7">Belongs to the binding-protein-dependent transport system permease family.</text>
</comment>